<comment type="caution">
    <text evidence="1">The sequence shown here is derived from an EMBL/GenBank/DDBJ whole genome shotgun (WGS) entry which is preliminary data.</text>
</comment>
<organism evidence="1 2">
    <name type="scientific">Carboxydothermus islandicus</name>
    <dbReference type="NCBI Taxonomy" id="661089"/>
    <lineage>
        <taxon>Bacteria</taxon>
        <taxon>Bacillati</taxon>
        <taxon>Bacillota</taxon>
        <taxon>Clostridia</taxon>
        <taxon>Thermoanaerobacterales</taxon>
        <taxon>Thermoanaerobacteraceae</taxon>
        <taxon>Carboxydothermus</taxon>
    </lineage>
</organism>
<dbReference type="AlphaFoldDB" id="A0A1L8D0E4"/>
<protein>
    <recommendedName>
        <fullName evidence="3">CRISPR system Cms protein Csm4</fullName>
    </recommendedName>
</protein>
<gene>
    <name evidence="1" type="ORF">ciss_05420</name>
</gene>
<evidence type="ECO:0000313" key="1">
    <source>
        <dbReference type="EMBL" id="GAV24609.1"/>
    </source>
</evidence>
<sequence length="310" mass="35802">MSWTIYEVSFLVGSPVHIGWKRIGNLWQTRPYIPANQILAALAVRGVELGIGENAEGIENPYAARFQWLKKYFRATYFYPMLCEKDGQCKQGKTVYLPALSKKGLEWQAGTKQISREEFEYTFLNASAHTSIDYELRSAREGSLYQIEYICPRTRSPACQKVYFTGYLFIRDDVIAKEDLARLLEVIYVGGERKYGWGKLINSEVYKVEKNRDNKFEFFDLKKVEIDTTKEEPVITMDADQTIFAHVHLKNGVHEKLKGKVEVLEQRYTEDSGGIKRFGNKIILYPSFMPGSKVKEKIDFLLKPEGIWEG</sequence>
<dbReference type="OrthoDB" id="12362at2"/>
<proteinExistence type="predicted"/>
<dbReference type="RefSeq" id="WP_075864803.1">
    <property type="nucleotide sequence ID" value="NZ_BDJL01000010.1"/>
</dbReference>
<dbReference type="Proteomes" id="UP000187338">
    <property type="component" value="Unassembled WGS sequence"/>
</dbReference>
<name>A0A1L8D0E4_9THEO</name>
<accession>A0A1L8D0E4</accession>
<reference evidence="2" key="1">
    <citation type="submission" date="2016-12" db="EMBL/GenBank/DDBJ databases">
        <title>Draft Genome Sequences od Carboxydothermus pertinax and islandicus, Hydrogenogenic Carboxydotrophic Bacteria.</title>
        <authorList>
            <person name="Fukuyama Y."/>
            <person name="Ohmae K."/>
            <person name="Yoneda Y."/>
            <person name="Yoshida T."/>
            <person name="Sako Y."/>
        </authorList>
    </citation>
    <scope>NUCLEOTIDE SEQUENCE [LARGE SCALE GENOMIC DNA]</scope>
    <source>
        <strain evidence="2">SET</strain>
    </source>
</reference>
<keyword evidence="2" id="KW-1185">Reference proteome</keyword>
<dbReference type="STRING" id="661089.ciss_05420"/>
<dbReference type="EMBL" id="BDJL01000010">
    <property type="protein sequence ID" value="GAV24609.1"/>
    <property type="molecule type" value="Genomic_DNA"/>
</dbReference>
<evidence type="ECO:0008006" key="3">
    <source>
        <dbReference type="Google" id="ProtNLM"/>
    </source>
</evidence>
<evidence type="ECO:0000313" key="2">
    <source>
        <dbReference type="Proteomes" id="UP000187338"/>
    </source>
</evidence>